<protein>
    <submittedName>
        <fullName evidence="2">Uncharacterized protein</fullName>
    </submittedName>
</protein>
<sequence>MLVYHHLMNYHYGLNHSVKMLLYVEFLMLVLVVYN</sequence>
<proteinExistence type="predicted"/>
<keyword evidence="1" id="KW-1133">Transmembrane helix</keyword>
<gene>
    <name evidence="2" type="ORF">SMTD_LOCUS20157</name>
</gene>
<keyword evidence="1" id="KW-0472">Membrane</keyword>
<name>A0A3P8KKW8_9TREM</name>
<evidence type="ECO:0000313" key="2">
    <source>
        <dbReference type="EMBL" id="VDP81723.1"/>
    </source>
</evidence>
<dbReference type="EMBL" id="UZAL01043764">
    <property type="protein sequence ID" value="VDP81723.1"/>
    <property type="molecule type" value="Genomic_DNA"/>
</dbReference>
<dbReference type="Proteomes" id="UP000269396">
    <property type="component" value="Unassembled WGS sequence"/>
</dbReference>
<accession>A0A3P8KKW8</accession>
<organism evidence="2 3">
    <name type="scientific">Schistosoma mattheei</name>
    <dbReference type="NCBI Taxonomy" id="31246"/>
    <lineage>
        <taxon>Eukaryota</taxon>
        <taxon>Metazoa</taxon>
        <taxon>Spiralia</taxon>
        <taxon>Lophotrochozoa</taxon>
        <taxon>Platyhelminthes</taxon>
        <taxon>Trematoda</taxon>
        <taxon>Digenea</taxon>
        <taxon>Strigeidida</taxon>
        <taxon>Schistosomatoidea</taxon>
        <taxon>Schistosomatidae</taxon>
        <taxon>Schistosoma</taxon>
    </lineage>
</organism>
<evidence type="ECO:0000313" key="3">
    <source>
        <dbReference type="Proteomes" id="UP000269396"/>
    </source>
</evidence>
<dbReference type="AlphaFoldDB" id="A0A3P8KKW8"/>
<evidence type="ECO:0000256" key="1">
    <source>
        <dbReference type="SAM" id="Phobius"/>
    </source>
</evidence>
<reference evidence="2 3" key="1">
    <citation type="submission" date="2018-11" db="EMBL/GenBank/DDBJ databases">
        <authorList>
            <consortium name="Pathogen Informatics"/>
        </authorList>
    </citation>
    <scope>NUCLEOTIDE SEQUENCE [LARGE SCALE GENOMIC DNA]</scope>
    <source>
        <strain>Denwood</strain>
        <strain evidence="3">Zambia</strain>
    </source>
</reference>
<keyword evidence="3" id="KW-1185">Reference proteome</keyword>
<feature type="transmembrane region" description="Helical" evidence="1">
    <location>
        <begin position="12"/>
        <end position="34"/>
    </location>
</feature>
<keyword evidence="1" id="KW-0812">Transmembrane</keyword>